<sequence>MPTAPEPGPRRAVLVLARHGAGAAAPAGVDPGDLARAALADTYEVVADLVGVRSGVAGDCVPADLLWPGALRQPDRPAADLAAALTGEADELVLVPGDAPDLPGLVLAKVFKVLHRSDVVLAPARGGAGVVALGVRLPLAGWLAPLDLDLDAPDLADRLLAAAPRRSAVQTAPDWHRLRSPGALARLDPGLEGWEETRELLRVAGALPGRR</sequence>
<dbReference type="Gene3D" id="3.90.550.10">
    <property type="entry name" value="Spore Coat Polysaccharide Biosynthesis Protein SpsA, Chain A"/>
    <property type="match status" value="1"/>
</dbReference>
<organism evidence="1 2">
    <name type="scientific">Microlunatus capsulatus</name>
    <dbReference type="NCBI Taxonomy" id="99117"/>
    <lineage>
        <taxon>Bacteria</taxon>
        <taxon>Bacillati</taxon>
        <taxon>Actinomycetota</taxon>
        <taxon>Actinomycetes</taxon>
        <taxon>Propionibacteriales</taxon>
        <taxon>Propionibacteriaceae</taxon>
        <taxon>Microlunatus</taxon>
    </lineage>
</organism>
<proteinExistence type="predicted"/>
<evidence type="ECO:0008006" key="3">
    <source>
        <dbReference type="Google" id="ProtNLM"/>
    </source>
</evidence>
<dbReference type="EMBL" id="JAGIOB010000001">
    <property type="protein sequence ID" value="MBP2415723.1"/>
    <property type="molecule type" value="Genomic_DNA"/>
</dbReference>
<dbReference type="Proteomes" id="UP000758168">
    <property type="component" value="Unassembled WGS sequence"/>
</dbReference>
<reference evidence="1 2" key="1">
    <citation type="submission" date="2021-03" db="EMBL/GenBank/DDBJ databases">
        <title>Sequencing the genomes of 1000 actinobacteria strains.</title>
        <authorList>
            <person name="Klenk H.-P."/>
        </authorList>
    </citation>
    <scope>NUCLEOTIDE SEQUENCE [LARGE SCALE GENOMIC DNA]</scope>
    <source>
        <strain evidence="1 2">DSM 12936</strain>
    </source>
</reference>
<protein>
    <recommendedName>
        <fullName evidence="3">MobA-like NTP transferase domain-containing protein</fullName>
    </recommendedName>
</protein>
<dbReference type="InterPro" id="IPR029044">
    <property type="entry name" value="Nucleotide-diphossugar_trans"/>
</dbReference>
<dbReference type="RefSeq" id="WP_210052935.1">
    <property type="nucleotide sequence ID" value="NZ_BAAAMH010000030.1"/>
</dbReference>
<dbReference type="SUPFAM" id="SSF53448">
    <property type="entry name" value="Nucleotide-diphospho-sugar transferases"/>
    <property type="match status" value="1"/>
</dbReference>
<gene>
    <name evidence="1" type="ORF">JOF54_000645</name>
</gene>
<comment type="caution">
    <text evidence="1">The sequence shown here is derived from an EMBL/GenBank/DDBJ whole genome shotgun (WGS) entry which is preliminary data.</text>
</comment>
<evidence type="ECO:0000313" key="2">
    <source>
        <dbReference type="Proteomes" id="UP000758168"/>
    </source>
</evidence>
<accession>A0ABS4Z626</accession>
<name>A0ABS4Z626_9ACTN</name>
<keyword evidence="2" id="KW-1185">Reference proteome</keyword>
<evidence type="ECO:0000313" key="1">
    <source>
        <dbReference type="EMBL" id="MBP2415723.1"/>
    </source>
</evidence>